<accession>A0ABN7VLU8</accession>
<feature type="non-terminal residue" evidence="6">
    <location>
        <position position="1"/>
    </location>
</feature>
<dbReference type="SUPFAM" id="SSF53098">
    <property type="entry name" value="Ribonuclease H-like"/>
    <property type="match status" value="1"/>
</dbReference>
<dbReference type="InterPro" id="IPR052035">
    <property type="entry name" value="ZnF_BED_domain_contain"/>
</dbReference>
<organism evidence="6 7">
    <name type="scientific">Gigaspora margarita</name>
    <dbReference type="NCBI Taxonomy" id="4874"/>
    <lineage>
        <taxon>Eukaryota</taxon>
        <taxon>Fungi</taxon>
        <taxon>Fungi incertae sedis</taxon>
        <taxon>Mucoromycota</taxon>
        <taxon>Glomeromycotina</taxon>
        <taxon>Glomeromycetes</taxon>
        <taxon>Diversisporales</taxon>
        <taxon>Gigasporaceae</taxon>
        <taxon>Gigaspora</taxon>
    </lineage>
</organism>
<reference evidence="6 7" key="1">
    <citation type="submission" date="2021-06" db="EMBL/GenBank/DDBJ databases">
        <authorList>
            <person name="Kallberg Y."/>
            <person name="Tangrot J."/>
            <person name="Rosling A."/>
        </authorList>
    </citation>
    <scope>NUCLEOTIDE SEQUENCE [LARGE SCALE GENOMIC DNA]</scope>
    <source>
        <strain evidence="6 7">120-4 pot B 10/14</strain>
    </source>
</reference>
<protein>
    <submittedName>
        <fullName evidence="6">15417_t:CDS:1</fullName>
    </submittedName>
</protein>
<dbReference type="Proteomes" id="UP000789901">
    <property type="component" value="Unassembled WGS sequence"/>
</dbReference>
<proteinExistence type="predicted"/>
<evidence type="ECO:0000256" key="4">
    <source>
        <dbReference type="ARBA" id="ARBA00022833"/>
    </source>
</evidence>
<dbReference type="EMBL" id="CAJVQB010017384">
    <property type="protein sequence ID" value="CAG8784007.1"/>
    <property type="molecule type" value="Genomic_DNA"/>
</dbReference>
<keyword evidence="5" id="KW-0539">Nucleus</keyword>
<evidence type="ECO:0000313" key="6">
    <source>
        <dbReference type="EMBL" id="CAG8784007.1"/>
    </source>
</evidence>
<dbReference type="PANTHER" id="PTHR46481">
    <property type="entry name" value="ZINC FINGER BED DOMAIN-CONTAINING PROTEIN 4"/>
    <property type="match status" value="1"/>
</dbReference>
<dbReference type="InterPro" id="IPR012337">
    <property type="entry name" value="RNaseH-like_sf"/>
</dbReference>
<evidence type="ECO:0000256" key="1">
    <source>
        <dbReference type="ARBA" id="ARBA00004123"/>
    </source>
</evidence>
<keyword evidence="4" id="KW-0862">Zinc</keyword>
<keyword evidence="2" id="KW-0479">Metal-binding</keyword>
<name>A0ABN7VLU8_GIGMA</name>
<comment type="caution">
    <text evidence="6">The sequence shown here is derived from an EMBL/GenBank/DDBJ whole genome shotgun (WGS) entry which is preliminary data.</text>
</comment>
<evidence type="ECO:0000256" key="5">
    <source>
        <dbReference type="ARBA" id="ARBA00023242"/>
    </source>
</evidence>
<evidence type="ECO:0000256" key="2">
    <source>
        <dbReference type="ARBA" id="ARBA00022723"/>
    </source>
</evidence>
<keyword evidence="7" id="KW-1185">Reference proteome</keyword>
<evidence type="ECO:0000313" key="7">
    <source>
        <dbReference type="Proteomes" id="UP000789901"/>
    </source>
</evidence>
<comment type="subcellular location">
    <subcellularLocation>
        <location evidence="1">Nucleus</location>
    </subcellularLocation>
</comment>
<sequence>HPKEKIWDYYISSNVNSNHSATCHYCPKYWSYGCPAEMEAHLANICPDVSKTIKEHWQKFLSDKITNYKRAKSSNENLSKQHDLSSYKQNKIDQAILKAWIITDASFDIISNPFMIDLFKHLNSIYMPPGHITLSNRLLEQETAQINLKIDAELERHNFLILALDGWSSPNGDLIYNYSFNYRPARISYLTDEGSNVRVAQQIISQKYLHILNIQCAAYLLNLIATDLIKLKLIGNLISQSSEIIGFFNRNHHANAILKEGLSNLQIKGGDLKMYSKTQWCSLWNTIDSLLHTRPIFEWIKCKHPNILTNKNTAINIVESKTETMADCYIEYIKLAIAINWIPQKNVLKNNAVSIFNRRYKEFDHDAYLLGYFLHPGCHGLGLKKGTFRRIYPFDMEYKKESETSLNWWLTFEDEDEESPLIKLAIKLFLIMPSQAGDSVNSAIISDINELLFYSNEDLPSDNQEYSLSDNQEHLLLNDHEYSQSTNSSVE</sequence>
<keyword evidence="3" id="KW-0863">Zinc-finger</keyword>
<evidence type="ECO:0000256" key="3">
    <source>
        <dbReference type="ARBA" id="ARBA00022771"/>
    </source>
</evidence>
<gene>
    <name evidence="6" type="ORF">GMARGA_LOCUS20142</name>
</gene>
<dbReference type="PANTHER" id="PTHR46481:SF10">
    <property type="entry name" value="ZINC FINGER BED DOMAIN-CONTAINING PROTEIN 39"/>
    <property type="match status" value="1"/>
</dbReference>